<dbReference type="EMBL" id="MOCA01000004">
    <property type="protein sequence ID" value="ROO00589.1"/>
    <property type="molecule type" value="Genomic_DNA"/>
</dbReference>
<reference evidence="9 10" key="1">
    <citation type="submission" date="2016-10" db="EMBL/GenBank/DDBJ databases">
        <title>Comparative genome analysis of multiple Pseudomonas spp. focuses on biocontrol and plant growth promoting traits.</title>
        <authorList>
            <person name="Tao X.-Y."/>
            <person name="Taylor C.G."/>
        </authorList>
    </citation>
    <scope>NUCLEOTIDE SEQUENCE [LARGE SCALE GENOMIC DNA]</scope>
    <source>
        <strain evidence="9 10">36B3</strain>
    </source>
</reference>
<organism evidence="9 10">
    <name type="scientific">Pseudomonas moraviensis</name>
    <dbReference type="NCBI Taxonomy" id="321662"/>
    <lineage>
        <taxon>Bacteria</taxon>
        <taxon>Pseudomonadati</taxon>
        <taxon>Pseudomonadota</taxon>
        <taxon>Gammaproteobacteria</taxon>
        <taxon>Pseudomonadales</taxon>
        <taxon>Pseudomonadaceae</taxon>
        <taxon>Pseudomonas</taxon>
    </lineage>
</organism>
<proteinExistence type="inferred from homology"/>
<dbReference type="InterPro" id="IPR003591">
    <property type="entry name" value="Leu-rich_rpt_typical-subtyp"/>
</dbReference>
<keyword evidence="6" id="KW-0808">Transferase</keyword>
<evidence type="ECO:0000256" key="2">
    <source>
        <dbReference type="ARBA" id="ARBA00012483"/>
    </source>
</evidence>
<dbReference type="Proteomes" id="UP000284207">
    <property type="component" value="Unassembled WGS sequence"/>
</dbReference>
<keyword evidence="3" id="KW-0433">Leucine-rich repeat</keyword>
<feature type="active site" description="Glycyl thioester intermediate" evidence="6">
    <location>
        <position position="2179"/>
    </location>
</feature>
<gene>
    <name evidence="9" type="ORF">BK674_08415</name>
</gene>
<evidence type="ECO:0000313" key="9">
    <source>
        <dbReference type="EMBL" id="ROO00589.1"/>
    </source>
</evidence>
<feature type="region of interest" description="Disordered" evidence="7">
    <location>
        <begin position="2384"/>
        <end position="2403"/>
    </location>
</feature>
<dbReference type="PROSITE" id="PS51450">
    <property type="entry name" value="LRR"/>
    <property type="match status" value="2"/>
</dbReference>
<evidence type="ECO:0000259" key="8">
    <source>
        <dbReference type="PROSITE" id="PS52053"/>
    </source>
</evidence>
<dbReference type="GO" id="GO:0005576">
    <property type="term" value="C:extracellular region"/>
    <property type="evidence" value="ECO:0007669"/>
    <property type="project" value="UniProtKB-UniRule"/>
</dbReference>
<feature type="domain" description="NEL" evidence="8">
    <location>
        <begin position="2092"/>
        <end position="2392"/>
    </location>
</feature>
<dbReference type="PANTHER" id="PTHR48051:SF1">
    <property type="entry name" value="RAS SUPPRESSOR PROTEIN 1"/>
    <property type="match status" value="1"/>
</dbReference>
<comment type="similarity">
    <text evidence="6">Belongs to the LRR-containing bacterial E3 ligase family.</text>
</comment>
<dbReference type="Pfam" id="PF14496">
    <property type="entry name" value="NEL"/>
    <property type="match status" value="1"/>
</dbReference>
<evidence type="ECO:0000256" key="7">
    <source>
        <dbReference type="SAM" id="MobiDB-lite"/>
    </source>
</evidence>
<evidence type="ECO:0000256" key="5">
    <source>
        <dbReference type="ARBA" id="ARBA00023026"/>
    </source>
</evidence>
<comment type="caution">
    <text evidence="9">The sequence shown here is derived from an EMBL/GenBank/DDBJ whole genome shotgun (WGS) entry which is preliminary data.</text>
</comment>
<dbReference type="SMART" id="SM00364">
    <property type="entry name" value="LRR_BAC"/>
    <property type="match status" value="6"/>
</dbReference>
<protein>
    <recommendedName>
        <fullName evidence="2">RING-type E3 ubiquitin transferase</fullName>
        <ecNumber evidence="2">2.3.2.27</ecNumber>
    </recommendedName>
</protein>
<evidence type="ECO:0000256" key="3">
    <source>
        <dbReference type="ARBA" id="ARBA00022614"/>
    </source>
</evidence>
<dbReference type="InterPro" id="IPR029487">
    <property type="entry name" value="NEL_dom"/>
</dbReference>
<keyword evidence="6" id="KW-0832">Ubl conjugation</keyword>
<dbReference type="PROSITE" id="PS52053">
    <property type="entry name" value="NEL"/>
    <property type="match status" value="1"/>
</dbReference>
<dbReference type="Pfam" id="PF20178">
    <property type="entry name" value="ToxA_N"/>
    <property type="match status" value="1"/>
</dbReference>
<accession>A0A423NQQ4</accession>
<dbReference type="GO" id="GO:0005737">
    <property type="term" value="C:cytoplasm"/>
    <property type="evidence" value="ECO:0007669"/>
    <property type="project" value="TreeGrafter"/>
</dbReference>
<comment type="PTM">
    <text evidence="6">Ubiquitinated in the presence of host E1 ubiquitin-activating enzyme, E2 ubiquitin-conjugating enzyme and ubiquitin.</text>
</comment>
<sequence length="2403" mass="268867">MFPDFLIPQATDKPAPPPATESLHGPFLEAAVPPWLIDASALRKAEFKQARTVLPNWYSTMAPAHRRVLHESYGHSFSTQTRLDQTMAAFKDIDAFARPILMQALKSRFQVEVDVDKTLLCLRRPIRAGLLGEEIGTYESLTLPLLQAALHNFESDECRYGAFHRSSGFAIQNLATEVYTAVPVNVSVRNFLGLCRELDIGAKYQVYLDSFFHPENPKAEARLRRRFIASQKTAMRAAADRALLTRDILPEDHAMIISVIRGERHPRIGRNQVWFQDLSLMRRRLVGCVAFKIAERNRPTEAVILYVPNDPVHPLKRYTGTQMQSTFKRLLTARVPGQSADIEPTPYQRFLSQFLPYEKRPYYFSQFVKVADSASDWLTSPWRKILEATLTAIEIWKTSPKYAKRVPEPDPYIAAALMPHVQAFPWAANSDLWTYLYEKHREKVFADARCHAVPTADVDASARNAKLSGLLQFGLLALNVASMFVPVLGEIMLVVMAGQLLFETIEGVVEWSEGDRHAAKAHFVDVAENLAQIAVMAAVGAGFKRLTAVKAEPLIEQLHPVTLPTGETRLWKPDFSGYEQHLTLSGSVRPNAQGQYRIDGKICFRHGGRFYEQTLDESTAQLRLKHPSDADAYQPVLSHNGQGAWRLALEQPMDWERLTLLRRMGHITDDFSDESLLMLADISAVSDNALRKMHMDHLPPPPELHDAMRLFRADRGARQMIEQLRGARPIDEGYLYALPLVTEMPHWPADRILEFFLGAEGEGSSIRYGAQTSLPGFDRKPVIRISRAQVLNGEMPARILAALQENEVRQLLGPADAQFRPARPDAFSRRLADYAHTRQSAIFDSLYRGSEPLGIRGRMLQRECPGLSDAAAEDVLDHATAAELARMDAAGRSPLKMLEEARWHARQGRQVRAFAGLHSENLASADSRRLALFALEQLPGWPQTLRLEIREGSTTGALLDSIGDPAAPMKRYLVKNGPAYQAFGDHAEALNRLSNAEDSFYHSLLHALPDDIRLAIDLPEGSPGSELQHKIIGSAHAHRRQAAHVLAPQAKAFKPPVRVSARLKGYYASGRGPSLAPSLESRVAHLYPQARQAEAFLTQQRGRSNAQIFSELESRREDWERLDTTLEQWQAGPTGSQAALHRAQVAQALRNAWRNGPLAGQEAEAGRLSLVCDTPVPALSTRFAHINELSVAGLGITDANADSFLAAFPNVTDLSIGELGQQAVGPMSGTGALTTLPEAVGRMPGLNRLRFSTDAPLLAPSFSQRLSSLARLEALRIDYSGVDSTTLHELDLTPLTRLRSLRIDAPRALWRWPAYVERLALLERLDLTHTLIETLPESLYHDQEQLWAGLALDWSRVTPATFRRAYEYVSQYSGPLGHLLDLHQMVGEFCRAELDTMAPMPNFTDPLSAAFNAAWVTPQARVTAIELLRAEHETIFAAFYTPSLRHGTRYATLRRQWSTGPNADVVNALKTNWYGTVRQRYGLTANVATFDLPVTRSGHAISPATDLITELPPLPAGSFSHVRTVRLGRLDVPIEQARHFLRAFSHVESLEFSGNTFTKLPFAPDELSALTHLDAAGNRIEVTPVVQRQIDGLQRLRRLNLSNNPLGNIDVSLLSRLRALSLRSTQLRTWPAGAENLPRLSWLDLRDNRVSSLPPSVLTHPDALMRVNLTGNVFSPEGEASLHAALRRIEQQRWLGQGTLARFGAEPVPEAFPPAETGGSFIELMLSLPEAATVLQGQTGPSTQLQRLTRLMPVEQARLHLQNLRASGASDAQIEARITEWQHLGEALVRRANDWLYTREVRTDTYRINARDRSVAARRLFEAWLDGLTEPVDRARLDLDFQGLQTGDLPELAVPIPAVRTLDLSRVGMTTRGSDGFLGAFPHVETLYISGNPLGSVPAPVLRMQHLQHLEMQYCDLADATDLYPLLARARLRRLDVGYNELRVFNPPDFGAVQTLDLRYNHLTAWPGRVFDAPQLHSLNLSGNELTRIPGELFSGEHERLIRGTDLSENRRLSLSALQDMRRYAREQSASHVLGMSRRHIETMIDTHLFGDLFGGAEAAGIPEDDVGNVDLDDPEAAVLPVEEVLDPLNDVAPRSRDPWLQRSDVTLAARRADIWAQLAQEPDHQRFFQLLRLLRDTDDFRLVPADLTRRMWEVMQAATESSELRQLLFLGAESHGTCPDGRILTFSDMEVRVSVYRALHDIPVHRMALKGRALLRLSRQLFGLDRIETLADAAGRGRDRAEVRLKYRIGLTGGWGDGVDLPGQPAYMLYDEPLSGELLTQTRASILEAERTDALPLSMIARDYWITYMEERLPLEMQAIDSAVDQQRQERWSALDDRLSRGEIDAREYDRELVDLGKAMERLLTQKRLELTRREIVDLQSFADEAAEGDRVTPTPGPSSRP</sequence>
<keyword evidence="6" id="KW-1035">Host cytoplasm</keyword>
<dbReference type="InterPro" id="IPR032675">
    <property type="entry name" value="LRR_dom_sf"/>
</dbReference>
<dbReference type="RefSeq" id="WP_123418378.1">
    <property type="nucleotide sequence ID" value="NZ_MOCA01000004.1"/>
</dbReference>
<dbReference type="SMART" id="SM00369">
    <property type="entry name" value="LRR_TYP"/>
    <property type="match status" value="6"/>
</dbReference>
<dbReference type="InterPro" id="IPR046673">
    <property type="entry name" value="ToxA_N"/>
</dbReference>
<dbReference type="Gene3D" id="3.80.10.10">
    <property type="entry name" value="Ribonuclease Inhibitor"/>
    <property type="match status" value="3"/>
</dbReference>
<dbReference type="GO" id="GO:0061630">
    <property type="term" value="F:ubiquitin protein ligase activity"/>
    <property type="evidence" value="ECO:0007669"/>
    <property type="project" value="UniProtKB-EC"/>
</dbReference>
<dbReference type="InterPro" id="IPR050216">
    <property type="entry name" value="LRR_domain-containing"/>
</dbReference>
<dbReference type="SUPFAM" id="SSF52058">
    <property type="entry name" value="L domain-like"/>
    <property type="match status" value="2"/>
</dbReference>
<dbReference type="PANTHER" id="PTHR48051">
    <property type="match status" value="1"/>
</dbReference>
<evidence type="ECO:0000313" key="10">
    <source>
        <dbReference type="Proteomes" id="UP000284207"/>
    </source>
</evidence>
<evidence type="ECO:0000256" key="4">
    <source>
        <dbReference type="ARBA" id="ARBA00022737"/>
    </source>
</evidence>
<name>A0A423NQQ4_9PSED</name>
<keyword evidence="6" id="KW-0833">Ubl conjugation pathway</keyword>
<evidence type="ECO:0000256" key="1">
    <source>
        <dbReference type="ARBA" id="ARBA00000900"/>
    </source>
</evidence>
<dbReference type="EC" id="2.3.2.27" evidence="2"/>
<dbReference type="InterPro" id="IPR001611">
    <property type="entry name" value="Leu-rich_rpt"/>
</dbReference>
<evidence type="ECO:0000256" key="6">
    <source>
        <dbReference type="PROSITE-ProRule" id="PRU01398"/>
    </source>
</evidence>
<dbReference type="GO" id="GO:0016567">
    <property type="term" value="P:protein ubiquitination"/>
    <property type="evidence" value="ECO:0007669"/>
    <property type="project" value="InterPro"/>
</dbReference>
<dbReference type="Gene3D" id="1.20.58.360">
    <property type="entry name" value="Shigella T3SS effector IpaH defines"/>
    <property type="match status" value="1"/>
</dbReference>
<keyword evidence="6" id="KW-0964">Secreted</keyword>
<keyword evidence="4" id="KW-0677">Repeat</keyword>
<keyword evidence="5" id="KW-0843">Virulence</keyword>
<comment type="catalytic activity">
    <reaction evidence="1">
        <text>S-ubiquitinyl-[E2 ubiquitin-conjugating enzyme]-L-cysteine + [acceptor protein]-L-lysine = [E2 ubiquitin-conjugating enzyme]-L-cysteine + N(6)-ubiquitinyl-[acceptor protein]-L-lysine.</text>
        <dbReference type="EC" id="2.3.2.27"/>
    </reaction>
</comment>